<evidence type="ECO:0000256" key="6">
    <source>
        <dbReference type="ARBA" id="ARBA00022475"/>
    </source>
</evidence>
<evidence type="ECO:0000256" key="5">
    <source>
        <dbReference type="ARBA" id="ARBA00022448"/>
    </source>
</evidence>
<dbReference type="EMBL" id="JACSYB010000001">
    <property type="protein sequence ID" value="MCG8148302.1"/>
    <property type="molecule type" value="Genomic_DNA"/>
</dbReference>
<dbReference type="InterPro" id="IPR017871">
    <property type="entry name" value="ABC_transporter-like_CS"/>
</dbReference>
<evidence type="ECO:0000256" key="11">
    <source>
        <dbReference type="ARBA" id="ARBA00023136"/>
    </source>
</evidence>
<dbReference type="SUPFAM" id="SSF52540">
    <property type="entry name" value="P-loop containing nucleoside triphosphate hydrolases"/>
    <property type="match status" value="1"/>
</dbReference>
<keyword evidence="5" id="KW-0813">Transport</keyword>
<evidence type="ECO:0000256" key="4">
    <source>
        <dbReference type="ARBA" id="ARBA00020019"/>
    </source>
</evidence>
<dbReference type="PROSITE" id="PS50893">
    <property type="entry name" value="ABC_TRANSPORTER_2"/>
    <property type="match status" value="1"/>
</dbReference>
<gene>
    <name evidence="13" type="ORF">H9W84_09190</name>
</gene>
<dbReference type="InterPro" id="IPR041701">
    <property type="entry name" value="MetN_ABC"/>
</dbReference>
<comment type="caution">
    <text evidence="13">The sequence shown here is derived from an EMBL/GenBank/DDBJ whole genome shotgun (WGS) entry which is preliminary data.</text>
</comment>
<evidence type="ECO:0000256" key="3">
    <source>
        <dbReference type="ARBA" id="ARBA00005417"/>
    </source>
</evidence>
<evidence type="ECO:0000313" key="14">
    <source>
        <dbReference type="Proteomes" id="UP001139238"/>
    </source>
</evidence>
<dbReference type="AlphaFoldDB" id="A0A9X1USL1"/>
<evidence type="ECO:0000256" key="10">
    <source>
        <dbReference type="ARBA" id="ARBA00022970"/>
    </source>
</evidence>
<dbReference type="Gene3D" id="3.30.70.260">
    <property type="match status" value="1"/>
</dbReference>
<evidence type="ECO:0000256" key="9">
    <source>
        <dbReference type="ARBA" id="ARBA00022967"/>
    </source>
</evidence>
<dbReference type="FunFam" id="3.40.50.300:FF:000056">
    <property type="entry name" value="Cell division ATP-binding protein FtsE"/>
    <property type="match status" value="1"/>
</dbReference>
<feature type="domain" description="ABC transporter" evidence="12">
    <location>
        <begin position="19"/>
        <end position="258"/>
    </location>
</feature>
<proteinExistence type="inferred from homology"/>
<dbReference type="SUPFAM" id="SSF55021">
    <property type="entry name" value="ACT-like"/>
    <property type="match status" value="1"/>
</dbReference>
<protein>
    <recommendedName>
        <fullName evidence="4">Cell division ATP-binding protein FtsE</fullName>
    </recommendedName>
</protein>
<comment type="function">
    <text evidence="1">Part of the ABC transporter FtsEX involved in cellular division. Important for assembly or stability of the septal ring.</text>
</comment>
<dbReference type="InterPro" id="IPR045865">
    <property type="entry name" value="ACT-like_dom_sf"/>
</dbReference>
<reference evidence="13" key="1">
    <citation type="submission" date="2021-08" db="EMBL/GenBank/DDBJ databases">
        <title>Complete genome sequence of Moraxella sp strain PS-22.</title>
        <authorList>
            <person name="Das S.K."/>
        </authorList>
    </citation>
    <scope>NUCLEOTIDE SEQUENCE</scope>
    <source>
        <strain evidence="13">PS-22</strain>
    </source>
</reference>
<dbReference type="PROSITE" id="PS00211">
    <property type="entry name" value="ABC_TRANSPORTER_1"/>
    <property type="match status" value="1"/>
</dbReference>
<dbReference type="InterPro" id="IPR050086">
    <property type="entry name" value="MetN_ABC_transporter-like"/>
</dbReference>
<dbReference type="GO" id="GO:0006865">
    <property type="term" value="P:amino acid transport"/>
    <property type="evidence" value="ECO:0007669"/>
    <property type="project" value="UniProtKB-KW"/>
</dbReference>
<dbReference type="RefSeq" id="WP_239743177.1">
    <property type="nucleotide sequence ID" value="NZ_JACSYB010000001.1"/>
</dbReference>
<keyword evidence="7" id="KW-0547">Nucleotide-binding</keyword>
<organism evidence="13 14">
    <name type="scientific">Moraxella tetraodonis</name>
    <dbReference type="NCBI Taxonomy" id="2767221"/>
    <lineage>
        <taxon>Bacteria</taxon>
        <taxon>Pseudomonadati</taxon>
        <taxon>Pseudomonadota</taxon>
        <taxon>Gammaproteobacteria</taxon>
        <taxon>Moraxellales</taxon>
        <taxon>Moraxellaceae</taxon>
        <taxon>Moraxella</taxon>
    </lineage>
</organism>
<dbReference type="SMART" id="SM00382">
    <property type="entry name" value="AAA"/>
    <property type="match status" value="1"/>
</dbReference>
<dbReference type="PANTHER" id="PTHR43166">
    <property type="entry name" value="AMINO ACID IMPORT ATP-BINDING PROTEIN"/>
    <property type="match status" value="1"/>
</dbReference>
<dbReference type="InterPro" id="IPR027417">
    <property type="entry name" value="P-loop_NTPase"/>
</dbReference>
<sequence>MQSFTHITQDDSHSSPPYIQIDKVNKFYQGQAQAIHALKDISLEVPTGKILGIIGKSGAGKSSLLRIINGLESINDGHVYIDDNNVASLNQAQLRQLRQGIGMIFQHFNLLSSKTVQDNVALPLKVAKVSQADINKRVAQVLEMVRLSDKALMYPSQLSGGQKQRVGIARALVNEPKILLCDEATSALDPESTQLILQLLKQINKKLGITIVLITHEMQVIRDICDQVIVINQGQIVETGPVWKVFASPMHTMTQELLGYNQSSIDLGEDKLTDKHNATHTLLNLRYVAPVKSAPDLKAIFAQFEAPVSLYQSQVDTIQGYLVGNIVVGVATTGLDVAQLAHRLGNQILHVELIGYA</sequence>
<dbReference type="InterPro" id="IPR003439">
    <property type="entry name" value="ABC_transporter-like_ATP-bd"/>
</dbReference>
<dbReference type="Gene3D" id="3.40.50.300">
    <property type="entry name" value="P-loop containing nucleotide triphosphate hydrolases"/>
    <property type="match status" value="1"/>
</dbReference>
<keyword evidence="8 13" id="KW-0067">ATP-binding</keyword>
<comment type="subcellular location">
    <subcellularLocation>
        <location evidence="2">Cell inner membrane</location>
        <topology evidence="2">Peripheral membrane protein</topology>
    </subcellularLocation>
</comment>
<evidence type="ECO:0000256" key="8">
    <source>
        <dbReference type="ARBA" id="ARBA00022840"/>
    </source>
</evidence>
<keyword evidence="9" id="KW-1278">Translocase</keyword>
<evidence type="ECO:0000259" key="12">
    <source>
        <dbReference type="PROSITE" id="PS50893"/>
    </source>
</evidence>
<name>A0A9X1USL1_9GAMM</name>
<evidence type="ECO:0000256" key="7">
    <source>
        <dbReference type="ARBA" id="ARBA00022741"/>
    </source>
</evidence>
<dbReference type="GO" id="GO:0016887">
    <property type="term" value="F:ATP hydrolysis activity"/>
    <property type="evidence" value="ECO:0007669"/>
    <property type="project" value="InterPro"/>
</dbReference>
<keyword evidence="10" id="KW-0029">Amino-acid transport</keyword>
<accession>A0A9X1USL1</accession>
<keyword evidence="11" id="KW-0472">Membrane</keyword>
<dbReference type="CDD" id="cd03258">
    <property type="entry name" value="ABC_MetN_methionine_transporter"/>
    <property type="match status" value="1"/>
</dbReference>
<dbReference type="PANTHER" id="PTHR43166:SF30">
    <property type="entry name" value="METHIONINE IMPORT ATP-BINDING PROTEIN METN"/>
    <property type="match status" value="1"/>
</dbReference>
<keyword evidence="14" id="KW-1185">Reference proteome</keyword>
<dbReference type="InterPro" id="IPR003593">
    <property type="entry name" value="AAA+_ATPase"/>
</dbReference>
<comment type="similarity">
    <text evidence="3">Belongs to the ABC transporter superfamily.</text>
</comment>
<dbReference type="Proteomes" id="UP001139238">
    <property type="component" value="Unassembled WGS sequence"/>
</dbReference>
<evidence type="ECO:0000313" key="13">
    <source>
        <dbReference type="EMBL" id="MCG8148302.1"/>
    </source>
</evidence>
<evidence type="ECO:0000256" key="1">
    <source>
        <dbReference type="ARBA" id="ARBA00002579"/>
    </source>
</evidence>
<keyword evidence="6" id="KW-1003">Cell membrane</keyword>
<evidence type="ECO:0000256" key="2">
    <source>
        <dbReference type="ARBA" id="ARBA00004417"/>
    </source>
</evidence>
<dbReference type="Pfam" id="PF00005">
    <property type="entry name" value="ABC_tran"/>
    <property type="match status" value="1"/>
</dbReference>
<dbReference type="GO" id="GO:0005524">
    <property type="term" value="F:ATP binding"/>
    <property type="evidence" value="ECO:0007669"/>
    <property type="project" value="UniProtKB-KW"/>
</dbReference>
<dbReference type="GO" id="GO:0005886">
    <property type="term" value="C:plasma membrane"/>
    <property type="evidence" value="ECO:0007669"/>
    <property type="project" value="UniProtKB-SubCell"/>
</dbReference>